<sequence>MAASRTRQVSTAKALTSPLVVAVVLLLCISLVSAHETHNVTFYVHDSILVPNANALIVAGPGGDLTQLQKGVILVTDTVITKTANPGSDALGKFEGQYIVDGGIKYRIQATVIIDFPGDLVETTYEILGQRTSFNSTNDRTLAVVAGTGFFQGQTGYAIVHTVSQTLFGTNGAQINTQKWTLVVGK</sequence>
<evidence type="ECO:0000256" key="1">
    <source>
        <dbReference type="RuleBase" id="RU363099"/>
    </source>
</evidence>
<comment type="subcellular location">
    <subcellularLocation>
        <location evidence="1">Secreted</location>
        <location evidence="1">Extracellular space</location>
        <location evidence="1">Apoplast</location>
    </subcellularLocation>
</comment>
<evidence type="ECO:0000313" key="2">
    <source>
        <dbReference type="EMBL" id="CAK9875731.1"/>
    </source>
</evidence>
<keyword evidence="1" id="KW-0052">Apoplast</keyword>
<reference evidence="2" key="1">
    <citation type="submission" date="2024-03" db="EMBL/GenBank/DDBJ databases">
        <authorList>
            <consortium name="ELIXIR-Norway"/>
            <consortium name="Elixir Norway"/>
        </authorList>
    </citation>
    <scope>NUCLEOTIDE SEQUENCE</scope>
</reference>
<comment type="subunit">
    <text evidence="1">Homodimer.</text>
</comment>
<organism evidence="2 3">
    <name type="scientific">Sphagnum jensenii</name>
    <dbReference type="NCBI Taxonomy" id="128206"/>
    <lineage>
        <taxon>Eukaryota</taxon>
        <taxon>Viridiplantae</taxon>
        <taxon>Streptophyta</taxon>
        <taxon>Embryophyta</taxon>
        <taxon>Bryophyta</taxon>
        <taxon>Sphagnophytina</taxon>
        <taxon>Sphagnopsida</taxon>
        <taxon>Sphagnales</taxon>
        <taxon>Sphagnaceae</taxon>
        <taxon>Sphagnum</taxon>
    </lineage>
</organism>
<dbReference type="EMBL" id="OZ023706">
    <property type="protein sequence ID" value="CAK9875731.1"/>
    <property type="molecule type" value="Genomic_DNA"/>
</dbReference>
<comment type="function">
    <text evidence="1">Dirigent proteins impart stereoselectivity on the phenoxy radical-coupling reaction, yielding optically active lignans from two molecules of coniferyl alcohol in the biosynthesis of lignans, flavonolignans, and alkaloids and thus plays a central role in plant secondary metabolism.</text>
</comment>
<name>A0ABP1BJE2_9BRYO</name>
<dbReference type="PANTHER" id="PTHR21495">
    <property type="entry name" value="NUCLEOPORIN-RELATED"/>
    <property type="match status" value="1"/>
</dbReference>
<keyword evidence="1" id="KW-0964">Secreted</keyword>
<dbReference type="Proteomes" id="UP001497522">
    <property type="component" value="Chromosome 5"/>
</dbReference>
<keyword evidence="3" id="KW-1185">Reference proteome</keyword>
<proteinExistence type="inferred from homology"/>
<evidence type="ECO:0000313" key="3">
    <source>
        <dbReference type="Proteomes" id="UP001497522"/>
    </source>
</evidence>
<dbReference type="InterPro" id="IPR004265">
    <property type="entry name" value="Dirigent"/>
</dbReference>
<feature type="chain" id="PRO_5044958105" description="Dirigent protein" evidence="1">
    <location>
        <begin position="35"/>
        <end position="186"/>
    </location>
</feature>
<keyword evidence="1" id="KW-0732">Signal</keyword>
<gene>
    <name evidence="2" type="ORF">CSSPJE1EN2_LOCUS17953</name>
</gene>
<comment type="similarity">
    <text evidence="1">Belongs to the plant dirigent protein family.</text>
</comment>
<feature type="signal peptide" evidence="1">
    <location>
        <begin position="1"/>
        <end position="34"/>
    </location>
</feature>
<dbReference type="Pfam" id="PF03018">
    <property type="entry name" value="Dirigent"/>
    <property type="match status" value="1"/>
</dbReference>
<accession>A0ABP1BJE2</accession>
<protein>
    <recommendedName>
        <fullName evidence="1">Dirigent protein</fullName>
    </recommendedName>
</protein>